<proteinExistence type="predicted"/>
<keyword evidence="1" id="KW-0808">Transferase</keyword>
<comment type="caution">
    <text evidence="1">The sequence shown here is derived from an EMBL/GenBank/DDBJ whole genome shotgun (WGS) entry which is preliminary data.</text>
</comment>
<dbReference type="Gene3D" id="3.90.1150.10">
    <property type="entry name" value="Aspartate Aminotransferase, domain 1"/>
    <property type="match status" value="1"/>
</dbReference>
<evidence type="ECO:0000313" key="2">
    <source>
        <dbReference type="Proteomes" id="UP001271780"/>
    </source>
</evidence>
<organism evidence="1 2">
    <name type="scientific">Mesorhizobium dulcispinae</name>
    <dbReference type="NCBI Taxonomy" id="3072316"/>
    <lineage>
        <taxon>Bacteria</taxon>
        <taxon>Pseudomonadati</taxon>
        <taxon>Pseudomonadota</taxon>
        <taxon>Alphaproteobacteria</taxon>
        <taxon>Hyphomicrobiales</taxon>
        <taxon>Phyllobacteriaceae</taxon>
        <taxon>Mesorhizobium</taxon>
    </lineage>
</organism>
<reference evidence="1 2" key="1">
    <citation type="submission" date="2023-08" db="EMBL/GenBank/DDBJ databases">
        <title>Implementing the SeqCode for naming new Mesorhizobium species isolated from Vachellia karroo root nodules.</title>
        <authorList>
            <person name="Van Lill M."/>
        </authorList>
    </citation>
    <scope>NUCLEOTIDE SEQUENCE [LARGE SCALE GENOMIC DNA]</scope>
    <source>
        <strain evidence="1 2">VK23A</strain>
    </source>
</reference>
<keyword evidence="1" id="KW-0032">Aminotransferase</keyword>
<dbReference type="EMBL" id="JAVIIZ010000068">
    <property type="protein sequence ID" value="MDX8476834.1"/>
    <property type="molecule type" value="Genomic_DNA"/>
</dbReference>
<name>A0ABU4XQ19_9HYPH</name>
<protein>
    <submittedName>
        <fullName evidence="1">Serine--glyoxylate aminotransferase</fullName>
    </submittedName>
</protein>
<dbReference type="Proteomes" id="UP001271780">
    <property type="component" value="Unassembled WGS sequence"/>
</dbReference>
<dbReference type="GO" id="GO:0008483">
    <property type="term" value="F:transaminase activity"/>
    <property type="evidence" value="ECO:0007669"/>
    <property type="project" value="UniProtKB-KW"/>
</dbReference>
<gene>
    <name evidence="1" type="ORF">RFM27_32845</name>
</gene>
<dbReference type="InterPro" id="IPR015422">
    <property type="entry name" value="PyrdxlP-dep_Trfase_small"/>
</dbReference>
<keyword evidence="2" id="KW-1185">Reference proteome</keyword>
<feature type="non-terminal residue" evidence="1">
    <location>
        <position position="1"/>
    </location>
</feature>
<accession>A0ABU4XQ19</accession>
<sequence>VKRAYQKYNTSLGGGLNKVAGKVFRIGHLGWLNEVMVLGSLAAAELALLDCGVELAPGSGVGAAIEHFRGTAEVPVAEAA</sequence>
<evidence type="ECO:0000313" key="1">
    <source>
        <dbReference type="EMBL" id="MDX8476834.1"/>
    </source>
</evidence>